<feature type="repeat" description="WD" evidence="3">
    <location>
        <begin position="197"/>
        <end position="238"/>
    </location>
</feature>
<dbReference type="VEuPathDB" id="FungiDB:BCV72DRAFT_308090"/>
<name>A0A1X0QUZ4_RHIZD</name>
<feature type="compositionally biased region" description="Acidic residues" evidence="4">
    <location>
        <begin position="21"/>
        <end position="33"/>
    </location>
</feature>
<dbReference type="InterPro" id="IPR057544">
    <property type="entry name" value="Beta-prop_SPT8"/>
</dbReference>
<evidence type="ECO:0000313" key="6">
    <source>
        <dbReference type="EMBL" id="ORE03594.1"/>
    </source>
</evidence>
<evidence type="ECO:0000256" key="4">
    <source>
        <dbReference type="SAM" id="MobiDB-lite"/>
    </source>
</evidence>
<evidence type="ECO:0000259" key="5">
    <source>
        <dbReference type="Pfam" id="PF23798"/>
    </source>
</evidence>
<dbReference type="OrthoDB" id="10260946at2759"/>
<dbReference type="InterPro" id="IPR015943">
    <property type="entry name" value="WD40/YVTN_repeat-like_dom_sf"/>
</dbReference>
<dbReference type="GO" id="GO:1990234">
    <property type="term" value="C:transferase complex"/>
    <property type="evidence" value="ECO:0007669"/>
    <property type="project" value="UniProtKB-ARBA"/>
</dbReference>
<dbReference type="InterPro" id="IPR036322">
    <property type="entry name" value="WD40_repeat_dom_sf"/>
</dbReference>
<feature type="region of interest" description="Disordered" evidence="4">
    <location>
        <begin position="19"/>
        <end position="47"/>
    </location>
</feature>
<dbReference type="PANTHER" id="PTHR22847">
    <property type="entry name" value="WD40 REPEAT PROTEIN"/>
    <property type="match status" value="1"/>
</dbReference>
<feature type="repeat" description="WD" evidence="3">
    <location>
        <begin position="77"/>
        <end position="109"/>
    </location>
</feature>
<reference evidence="6" key="1">
    <citation type="journal article" date="2016" name="Proc. Natl. Acad. Sci. U.S.A.">
        <title>Lipid metabolic changes in an early divergent fungus govern the establishment of a mutualistic symbiosis with endobacteria.</title>
        <authorList>
            <person name="Lastovetsky O.A."/>
            <person name="Gaspar M.L."/>
            <person name="Mondo S.J."/>
            <person name="LaButti K.M."/>
            <person name="Sandor L."/>
            <person name="Grigoriev I.V."/>
            <person name="Henry S.A."/>
            <person name="Pawlowska T.E."/>
        </authorList>
    </citation>
    <scope>NUCLEOTIDE SEQUENCE [LARGE SCALE GENOMIC DNA]</scope>
    <source>
        <strain evidence="6">ATCC 52814</strain>
    </source>
</reference>
<dbReference type="PANTHER" id="PTHR22847:SF637">
    <property type="entry name" value="WD REPEAT DOMAIN 5B"/>
    <property type="match status" value="1"/>
</dbReference>
<dbReference type="Proteomes" id="UP000242414">
    <property type="component" value="Unassembled WGS sequence"/>
</dbReference>
<organism evidence="6">
    <name type="scientific">Rhizopus microsporus var. microsporus</name>
    <dbReference type="NCBI Taxonomy" id="86635"/>
    <lineage>
        <taxon>Eukaryota</taxon>
        <taxon>Fungi</taxon>
        <taxon>Fungi incertae sedis</taxon>
        <taxon>Mucoromycota</taxon>
        <taxon>Mucoromycotina</taxon>
        <taxon>Mucoromycetes</taxon>
        <taxon>Mucorales</taxon>
        <taxon>Mucorineae</taxon>
        <taxon>Rhizopodaceae</taxon>
        <taxon>Rhizopus</taxon>
    </lineage>
</organism>
<protein>
    <submittedName>
        <fullName evidence="6">WD40 repeat-like protein</fullName>
    </submittedName>
</protein>
<dbReference type="SUPFAM" id="SSF50978">
    <property type="entry name" value="WD40 repeat-like"/>
    <property type="match status" value="1"/>
</dbReference>
<dbReference type="SMART" id="SM00320">
    <property type="entry name" value="WD40"/>
    <property type="match status" value="6"/>
</dbReference>
<dbReference type="InterPro" id="IPR001680">
    <property type="entry name" value="WD40_rpt"/>
</dbReference>
<keyword evidence="1 3" id="KW-0853">WD repeat</keyword>
<evidence type="ECO:0000256" key="3">
    <source>
        <dbReference type="PROSITE-ProRule" id="PRU00221"/>
    </source>
</evidence>
<feature type="domain" description="Transcription factor spt8 beta-propeller" evidence="5">
    <location>
        <begin position="70"/>
        <end position="259"/>
    </location>
</feature>
<feature type="domain" description="Transcription factor spt8 beta-propeller" evidence="5">
    <location>
        <begin position="268"/>
        <end position="444"/>
    </location>
</feature>
<accession>A0A1X0QUZ4</accession>
<dbReference type="EMBL" id="KV921998">
    <property type="protein sequence ID" value="ORE03594.1"/>
    <property type="molecule type" value="Genomic_DNA"/>
</dbReference>
<dbReference type="PROSITE" id="PS50082">
    <property type="entry name" value="WD_REPEATS_2"/>
    <property type="match status" value="2"/>
</dbReference>
<sequence length="448" mass="49443">MSSEDEDIDLNDEVASQVDTITDDGGDIVDMDDPLPSARNSPATSPVQLDADTRQADLKINSELLSCASYDCVPLVAAIHPYPVFSLAATRNYKWILTGCEDGYIRKWDFFTSMNGKTSLAQALRHQHVESVVYTGVLSSWWENNEQSEDVPGESKLSAAYSLALHSEALWALQGCENGSINLVTVRHDEGKCHHVLRKHTAPVSVLMITPDETGVISGSWDKSVYEWDLNQGAIIRSYDGHSSQLSSAEYQPIYTPEDVDYTWDKKNPNIFLTTSVDGGCFIWDKREKDPRKLPLPNGTPPWCSSGCWSADGTKIYVGRRNGTVDEYDYASQKRIRSFRMPTNSGPVYSVKSMPNGKQIVCASNDNIRLWDTSIDSAFTIGSEMSDSKLTKTTSTIPFTILPGHHGGAVSQMSINPTCKYMVTASGNRGWEGASTNVCLFYDILPVS</sequence>
<dbReference type="Gene3D" id="2.130.10.10">
    <property type="entry name" value="YVTN repeat-like/Quinoprotein amine dehydrogenase"/>
    <property type="match status" value="2"/>
</dbReference>
<dbReference type="Pfam" id="PF23798">
    <property type="entry name" value="Beta-prop_SPT8"/>
    <property type="match status" value="2"/>
</dbReference>
<gene>
    <name evidence="6" type="ORF">BCV72DRAFT_308090</name>
</gene>
<evidence type="ECO:0000256" key="2">
    <source>
        <dbReference type="ARBA" id="ARBA00022737"/>
    </source>
</evidence>
<dbReference type="AlphaFoldDB" id="A0A1X0QUZ4"/>
<proteinExistence type="predicted"/>
<dbReference type="PROSITE" id="PS50294">
    <property type="entry name" value="WD_REPEATS_REGION"/>
    <property type="match status" value="1"/>
</dbReference>
<feature type="compositionally biased region" description="Polar residues" evidence="4">
    <location>
        <begin position="38"/>
        <end position="47"/>
    </location>
</feature>
<keyword evidence="2" id="KW-0677">Repeat</keyword>
<evidence type="ECO:0000256" key="1">
    <source>
        <dbReference type="ARBA" id="ARBA00022574"/>
    </source>
</evidence>